<proteinExistence type="predicted"/>
<protein>
    <submittedName>
        <fullName evidence="4">Diguanylate cyclase</fullName>
    </submittedName>
</protein>
<evidence type="ECO:0000259" key="3">
    <source>
        <dbReference type="PROSITE" id="PS50887"/>
    </source>
</evidence>
<feature type="compositionally biased region" description="Low complexity" evidence="1">
    <location>
        <begin position="397"/>
        <end position="413"/>
    </location>
</feature>
<keyword evidence="2" id="KW-1133">Transmembrane helix</keyword>
<gene>
    <name evidence="4" type="ordered locus">Namu_0192</name>
</gene>
<keyword evidence="2" id="KW-0472">Membrane</keyword>
<dbReference type="Pfam" id="PF00990">
    <property type="entry name" value="GGDEF"/>
    <property type="match status" value="1"/>
</dbReference>
<dbReference type="InterPro" id="IPR052163">
    <property type="entry name" value="DGC-Regulatory_Protein"/>
</dbReference>
<feature type="transmembrane region" description="Helical" evidence="2">
    <location>
        <begin position="146"/>
        <end position="167"/>
    </location>
</feature>
<accession>C8XJ38</accession>
<dbReference type="InterPro" id="IPR043128">
    <property type="entry name" value="Rev_trsase/Diguanyl_cyclase"/>
</dbReference>
<evidence type="ECO:0000256" key="2">
    <source>
        <dbReference type="SAM" id="Phobius"/>
    </source>
</evidence>
<dbReference type="SUPFAM" id="SSF55073">
    <property type="entry name" value="Nucleotide cyclase"/>
    <property type="match status" value="1"/>
</dbReference>
<dbReference type="InParanoid" id="C8XJ38"/>
<feature type="transmembrane region" description="Helical" evidence="2">
    <location>
        <begin position="33"/>
        <end position="55"/>
    </location>
</feature>
<feature type="transmembrane region" description="Helical" evidence="2">
    <location>
        <begin position="103"/>
        <end position="125"/>
    </location>
</feature>
<reference evidence="4 5" key="2">
    <citation type="journal article" date="2010" name="Stand. Genomic Sci.">
        <title>Complete genome sequence of Nakamurella multipartita type strain (Y-104).</title>
        <authorList>
            <person name="Tice H."/>
            <person name="Mayilraj S."/>
            <person name="Sims D."/>
            <person name="Lapidus A."/>
            <person name="Nolan M."/>
            <person name="Lucas S."/>
            <person name="Glavina Del Rio T."/>
            <person name="Copeland A."/>
            <person name="Cheng J.F."/>
            <person name="Meincke L."/>
            <person name="Bruce D."/>
            <person name="Goodwin L."/>
            <person name="Pitluck S."/>
            <person name="Ivanova N."/>
            <person name="Mavromatis K."/>
            <person name="Ovchinnikova G."/>
            <person name="Pati A."/>
            <person name="Chen A."/>
            <person name="Palaniappan K."/>
            <person name="Land M."/>
            <person name="Hauser L."/>
            <person name="Chang Y.J."/>
            <person name="Jeffries C.D."/>
            <person name="Detter J.C."/>
            <person name="Brettin T."/>
            <person name="Rohde M."/>
            <person name="Goker M."/>
            <person name="Bristow J."/>
            <person name="Eisen J.A."/>
            <person name="Markowitz V."/>
            <person name="Hugenholtz P."/>
            <person name="Kyrpides N.C."/>
            <person name="Klenk H.P."/>
            <person name="Chen F."/>
        </authorList>
    </citation>
    <scope>NUCLEOTIDE SEQUENCE [LARGE SCALE GENOMIC DNA]</scope>
    <source>
        <strain evidence="5">ATCC 700099 / DSM 44233 / CIP 104796 / JCM 9543 / NBRC 105858 / Y-104</strain>
    </source>
</reference>
<keyword evidence="5" id="KW-1185">Reference proteome</keyword>
<reference evidence="5" key="1">
    <citation type="submission" date="2009-09" db="EMBL/GenBank/DDBJ databases">
        <title>The complete genome of Nakamurella multipartita DSM 44233.</title>
        <authorList>
            <consortium name="US DOE Joint Genome Institute (JGI-PGF)"/>
            <person name="Lucas S."/>
            <person name="Copeland A."/>
            <person name="Lapidus A."/>
            <person name="Glavina del Rio T."/>
            <person name="Dalin E."/>
            <person name="Tice H."/>
            <person name="Bruce D."/>
            <person name="Goodwin L."/>
            <person name="Pitluck S."/>
            <person name="Kyrpides N."/>
            <person name="Mavromatis K."/>
            <person name="Ivanova N."/>
            <person name="Ovchinnikova G."/>
            <person name="Sims D."/>
            <person name="Meincke L."/>
            <person name="Brettin T."/>
            <person name="Detter J.C."/>
            <person name="Han C."/>
            <person name="Larimer F."/>
            <person name="Land M."/>
            <person name="Hauser L."/>
            <person name="Markowitz V."/>
            <person name="Cheng J.-F."/>
            <person name="Hugenholtz P."/>
            <person name="Woyke T."/>
            <person name="Wu D."/>
            <person name="Klenk H.-P."/>
            <person name="Eisen J.A."/>
        </authorList>
    </citation>
    <scope>NUCLEOTIDE SEQUENCE [LARGE SCALE GENOMIC DNA]</scope>
    <source>
        <strain evidence="5">ATCC 700099 / DSM 44233 / CIP 104796 / JCM 9543 / NBRC 105858 / Y-104</strain>
    </source>
</reference>
<dbReference type="InterPro" id="IPR029787">
    <property type="entry name" value="Nucleotide_cyclase"/>
</dbReference>
<dbReference type="Gene3D" id="3.30.70.270">
    <property type="match status" value="1"/>
</dbReference>
<sequence precursor="true">MRFRALLALGAAVVVVGYVVVLLRPTDPDLPQVLVEPGFLMLAALVLLADLYPLVPSMRDVRSKVTYSWSAALSLAAVLAFGPVAAVLFLLSGCTAALSRGRARWWLVALNTVAMGLIGLTMAALSRFADTFDPLMPPGAWPLACWGLLMGALVVGMAAGMTGWAQFELGVHEWRAQRAWFNKSVRIWGVSLIAAPLLASLALYGWWALPSMAVVIISLNRLSSTMYRSTAASRTDPLTGLANRLRLTRVLSGRIADLGPGEEVALLLVDLDGFKQVNDTHGHLVGDQVLGTVAARLQAAAGPVDLVARYGGDEFAIVLAPGLTTERIGRAAQEYRDALAEPIVVGDLTIRIGGSVGIATTADPATDVLGLLAKADLDMYRMKRDHGRRVERRGQGRVEPAAPDIETAAAAPAAAPPVRPPMWSVSVQGGASAPVDGWPGVRWSSSSGGVALAPGQRARTAV</sequence>
<feature type="region of interest" description="Disordered" evidence="1">
    <location>
        <begin position="386"/>
        <end position="417"/>
    </location>
</feature>
<dbReference type="EMBL" id="CP001737">
    <property type="protein sequence ID" value="ACV76625.1"/>
    <property type="molecule type" value="Genomic_DNA"/>
</dbReference>
<dbReference type="PROSITE" id="PS50887">
    <property type="entry name" value="GGDEF"/>
    <property type="match status" value="1"/>
</dbReference>
<evidence type="ECO:0000313" key="5">
    <source>
        <dbReference type="Proteomes" id="UP000002218"/>
    </source>
</evidence>
<dbReference type="CDD" id="cd01949">
    <property type="entry name" value="GGDEF"/>
    <property type="match status" value="1"/>
</dbReference>
<dbReference type="NCBIfam" id="TIGR00254">
    <property type="entry name" value="GGDEF"/>
    <property type="match status" value="1"/>
</dbReference>
<dbReference type="PANTHER" id="PTHR46663:SF2">
    <property type="entry name" value="GGDEF DOMAIN-CONTAINING PROTEIN"/>
    <property type="match status" value="1"/>
</dbReference>
<dbReference type="KEGG" id="nml:Namu_0192"/>
<evidence type="ECO:0000313" key="4">
    <source>
        <dbReference type="EMBL" id="ACV76625.1"/>
    </source>
</evidence>
<dbReference type="InterPro" id="IPR000160">
    <property type="entry name" value="GGDEF_dom"/>
</dbReference>
<dbReference type="AlphaFoldDB" id="C8XJ38"/>
<feature type="transmembrane region" description="Helical" evidence="2">
    <location>
        <begin position="67"/>
        <end position="91"/>
    </location>
</feature>
<dbReference type="STRING" id="479431.Namu_0192"/>
<dbReference type="HOGENOM" id="CLU_591645_0_0_11"/>
<dbReference type="eggNOG" id="COG2199">
    <property type="taxonomic scope" value="Bacteria"/>
</dbReference>
<organism evidence="4 5">
    <name type="scientific">Nakamurella multipartita (strain ATCC 700099 / DSM 44233 / CIP 104796 / JCM 9543 / NBRC 105858 / Y-104)</name>
    <name type="common">Microsphaera multipartita</name>
    <dbReference type="NCBI Taxonomy" id="479431"/>
    <lineage>
        <taxon>Bacteria</taxon>
        <taxon>Bacillati</taxon>
        <taxon>Actinomycetota</taxon>
        <taxon>Actinomycetes</taxon>
        <taxon>Nakamurellales</taxon>
        <taxon>Nakamurellaceae</taxon>
        <taxon>Nakamurella</taxon>
    </lineage>
</organism>
<name>C8XJ38_NAKMY</name>
<dbReference type="Proteomes" id="UP000002218">
    <property type="component" value="Chromosome"/>
</dbReference>
<feature type="domain" description="GGDEF" evidence="3">
    <location>
        <begin position="262"/>
        <end position="396"/>
    </location>
</feature>
<keyword evidence="2" id="KW-0812">Transmembrane</keyword>
<feature type="transmembrane region" description="Helical" evidence="2">
    <location>
        <begin position="187"/>
        <end position="219"/>
    </location>
</feature>
<evidence type="ECO:0000256" key="1">
    <source>
        <dbReference type="SAM" id="MobiDB-lite"/>
    </source>
</evidence>
<dbReference type="PANTHER" id="PTHR46663">
    <property type="entry name" value="DIGUANYLATE CYCLASE DGCT-RELATED"/>
    <property type="match status" value="1"/>
</dbReference>
<dbReference type="SMART" id="SM00267">
    <property type="entry name" value="GGDEF"/>
    <property type="match status" value="1"/>
</dbReference>